<name>U5VS30_9ACTN</name>
<protein>
    <submittedName>
        <fullName evidence="1">Uncharacterized protein</fullName>
    </submittedName>
</protein>
<dbReference type="STRING" id="1246995.AFR_06540"/>
<dbReference type="HOGENOM" id="CLU_2244147_0_0_11"/>
<dbReference type="KEGG" id="afs:AFR_06540"/>
<gene>
    <name evidence="1" type="ORF">AFR_06540</name>
</gene>
<sequence>MTATTTAVEGIPANEHSTGFTAVALRFPADPAAHRIERVLHHPDTADTPAEQRSGPFAAGGWEIRPACLPDSNPGERFYELSTPAALARGALPCGHRDCFGGAA</sequence>
<proteinExistence type="predicted"/>
<reference evidence="1 2" key="1">
    <citation type="journal article" date="2014" name="J. Biotechnol.">
        <title>Complete genome sequence of the actinobacterium Actinoplanes friuliensis HAG 010964, producer of the lipopeptide antibiotic friulimycin.</title>
        <authorList>
            <person name="Ruckert C."/>
            <person name="Szczepanowski R."/>
            <person name="Albersmeier A."/>
            <person name="Goesmann A."/>
            <person name="Fischer N."/>
            <person name="Steinkamper A."/>
            <person name="Puhler A."/>
            <person name="Biener R."/>
            <person name="Schwartz D."/>
            <person name="Kalinowski J."/>
        </authorList>
    </citation>
    <scope>NUCLEOTIDE SEQUENCE [LARGE SCALE GENOMIC DNA]</scope>
    <source>
        <strain evidence="1 2">DSM 7358</strain>
    </source>
</reference>
<keyword evidence="2" id="KW-1185">Reference proteome</keyword>
<dbReference type="PATRIC" id="fig|1246995.3.peg.1326"/>
<accession>U5VS30</accession>
<dbReference type="AlphaFoldDB" id="U5VS30"/>
<evidence type="ECO:0000313" key="2">
    <source>
        <dbReference type="Proteomes" id="UP000017746"/>
    </source>
</evidence>
<dbReference type="Proteomes" id="UP000017746">
    <property type="component" value="Chromosome"/>
</dbReference>
<dbReference type="EMBL" id="CP006272">
    <property type="protein sequence ID" value="AGZ39597.1"/>
    <property type="molecule type" value="Genomic_DNA"/>
</dbReference>
<organism evidence="1 2">
    <name type="scientific">Actinoplanes friuliensis DSM 7358</name>
    <dbReference type="NCBI Taxonomy" id="1246995"/>
    <lineage>
        <taxon>Bacteria</taxon>
        <taxon>Bacillati</taxon>
        <taxon>Actinomycetota</taxon>
        <taxon>Actinomycetes</taxon>
        <taxon>Micromonosporales</taxon>
        <taxon>Micromonosporaceae</taxon>
        <taxon>Actinoplanes</taxon>
    </lineage>
</organism>
<dbReference type="RefSeq" id="WP_023359128.1">
    <property type="nucleotide sequence ID" value="NC_022657.1"/>
</dbReference>
<dbReference type="OrthoDB" id="3297986at2"/>
<evidence type="ECO:0000313" key="1">
    <source>
        <dbReference type="EMBL" id="AGZ39597.1"/>
    </source>
</evidence>